<evidence type="ECO:0000259" key="2">
    <source>
        <dbReference type="Pfam" id="PF08279"/>
    </source>
</evidence>
<dbReference type="RefSeq" id="WP_241369293.1">
    <property type="nucleotide sequence ID" value="NZ_JAKZFC010000003.1"/>
</dbReference>
<dbReference type="PIRSF" id="PIRSF037847">
    <property type="entry name" value="NiaR"/>
    <property type="match status" value="1"/>
</dbReference>
<dbReference type="PANTHER" id="PTHR40068:SF1">
    <property type="entry name" value="TRANSCRIPTION REPRESSOR NIAR-RELATED"/>
    <property type="match status" value="1"/>
</dbReference>
<dbReference type="PANTHER" id="PTHR40068">
    <property type="entry name" value="TRANSCRIPTION REPRESSOR NIAR-RELATED"/>
    <property type="match status" value="1"/>
</dbReference>
<sequence>MKKLLGEERRIELLALLKNAKQPLTGTDLAKHTNVSRQVIVNDMNLLKARNEPIVATSQGYVYMHHVQQEKFTRKIVCAHMPDEAKDELFILVDCGVTVESVIVEHPVYGEITASIMVSNRLEVEQFVKRVEESNALYLSALTDGTHLHVISATSKESIKLAEAKLRERGFLIEH</sequence>
<dbReference type="InterPro" id="IPR004173">
    <property type="entry name" value="3H_domain"/>
</dbReference>
<dbReference type="InterPro" id="IPR026043">
    <property type="entry name" value="NadR"/>
</dbReference>
<dbReference type="Gene3D" id="1.10.10.10">
    <property type="entry name" value="Winged helix-like DNA-binding domain superfamily/Winged helix DNA-binding domain"/>
    <property type="match status" value="1"/>
</dbReference>
<organism evidence="3 4">
    <name type="scientific">Solibacillus palustris</name>
    <dbReference type="NCBI Taxonomy" id="2908203"/>
    <lineage>
        <taxon>Bacteria</taxon>
        <taxon>Bacillati</taxon>
        <taxon>Bacillota</taxon>
        <taxon>Bacilli</taxon>
        <taxon>Bacillales</taxon>
        <taxon>Caryophanaceae</taxon>
        <taxon>Solibacillus</taxon>
    </lineage>
</organism>
<evidence type="ECO:0000313" key="4">
    <source>
        <dbReference type="Proteomes" id="UP001316087"/>
    </source>
</evidence>
<accession>A0ABS9UDL1</accession>
<reference evidence="3 4" key="1">
    <citation type="submission" date="2022-03" db="EMBL/GenBank/DDBJ databases">
        <authorList>
            <person name="Jo J.-H."/>
            <person name="Im W.-T."/>
        </authorList>
    </citation>
    <scope>NUCLEOTIDE SEQUENCE [LARGE SCALE GENOMIC DNA]</scope>
    <source>
        <strain evidence="3 4">MA9</strain>
    </source>
</reference>
<dbReference type="Gene3D" id="3.30.1340.20">
    <property type="entry name" value="3H domain"/>
    <property type="match status" value="1"/>
</dbReference>
<feature type="domain" description="3H" evidence="1">
    <location>
        <begin position="76"/>
        <end position="172"/>
    </location>
</feature>
<dbReference type="InterPro" id="IPR035922">
    <property type="entry name" value="3H_dom_sf"/>
</dbReference>
<dbReference type="Proteomes" id="UP001316087">
    <property type="component" value="Unassembled WGS sequence"/>
</dbReference>
<proteinExistence type="predicted"/>
<dbReference type="Pfam" id="PF08279">
    <property type="entry name" value="HTH_11"/>
    <property type="match status" value="1"/>
</dbReference>
<dbReference type="InterPro" id="IPR013196">
    <property type="entry name" value="HTH_11"/>
</dbReference>
<feature type="domain" description="Helix-turn-helix type 11" evidence="2">
    <location>
        <begin position="9"/>
        <end position="61"/>
    </location>
</feature>
<dbReference type="EMBL" id="JAKZFC010000003">
    <property type="protein sequence ID" value="MCH7322224.1"/>
    <property type="molecule type" value="Genomic_DNA"/>
</dbReference>
<dbReference type="SUPFAM" id="SSF75500">
    <property type="entry name" value="Putative transcriptional regulator TM1602, C-terminal domain"/>
    <property type="match status" value="1"/>
</dbReference>
<comment type="caution">
    <text evidence="3">The sequence shown here is derived from an EMBL/GenBank/DDBJ whole genome shotgun (WGS) entry which is preliminary data.</text>
</comment>
<name>A0ABS9UDL1_9BACL</name>
<evidence type="ECO:0000313" key="3">
    <source>
        <dbReference type="EMBL" id="MCH7322224.1"/>
    </source>
</evidence>
<evidence type="ECO:0000259" key="1">
    <source>
        <dbReference type="Pfam" id="PF02829"/>
    </source>
</evidence>
<dbReference type="InterPro" id="IPR036390">
    <property type="entry name" value="WH_DNA-bd_sf"/>
</dbReference>
<dbReference type="InterPro" id="IPR036388">
    <property type="entry name" value="WH-like_DNA-bd_sf"/>
</dbReference>
<dbReference type="SUPFAM" id="SSF46785">
    <property type="entry name" value="Winged helix' DNA-binding domain"/>
    <property type="match status" value="1"/>
</dbReference>
<protein>
    <submittedName>
        <fullName evidence="3">Transcription repressor NadR</fullName>
    </submittedName>
</protein>
<gene>
    <name evidence="3" type="ORF">LZ480_10005</name>
</gene>
<keyword evidence="4" id="KW-1185">Reference proteome</keyword>
<dbReference type="Pfam" id="PF02829">
    <property type="entry name" value="3H"/>
    <property type="match status" value="1"/>
</dbReference>